<organism evidence="4 5">
    <name type="scientific">Salmonirosea aquatica</name>
    <dbReference type="NCBI Taxonomy" id="2654236"/>
    <lineage>
        <taxon>Bacteria</taxon>
        <taxon>Pseudomonadati</taxon>
        <taxon>Bacteroidota</taxon>
        <taxon>Cytophagia</taxon>
        <taxon>Cytophagales</taxon>
        <taxon>Spirosomataceae</taxon>
        <taxon>Salmonirosea</taxon>
    </lineage>
</organism>
<dbReference type="PROSITE" id="PS01031">
    <property type="entry name" value="SHSP"/>
    <property type="match status" value="1"/>
</dbReference>
<feature type="domain" description="SHSP" evidence="3">
    <location>
        <begin position="35"/>
        <end position="148"/>
    </location>
</feature>
<evidence type="ECO:0000256" key="2">
    <source>
        <dbReference type="RuleBase" id="RU003616"/>
    </source>
</evidence>
<dbReference type="Proteomes" id="UP000479293">
    <property type="component" value="Unassembled WGS sequence"/>
</dbReference>
<name>A0A7C9BM17_9BACT</name>
<dbReference type="AlphaFoldDB" id="A0A7C9BM17"/>
<dbReference type="InterPro" id="IPR002068">
    <property type="entry name" value="A-crystallin/Hsp20_dom"/>
</dbReference>
<sequence length="148" mass="16524">MEMETAFPIAQRMGRSLSNTLFDPLTDAFGKFFHDPFTLSMPKANVTESTDEVKIDLAAPGLEKEDFSIKADGKVLTVSAEKESSTSEGEEETNYRREYSYTSFSRSFVLPDSALVDDTQANYQNGVLHIRIAKKDAPKRESKTIAID</sequence>
<protein>
    <submittedName>
        <fullName evidence="4">Hsp20 family protein</fullName>
    </submittedName>
</protein>
<dbReference type="InterPro" id="IPR031107">
    <property type="entry name" value="Small_HSP"/>
</dbReference>
<comment type="caution">
    <text evidence="4">The sequence shown here is derived from an EMBL/GenBank/DDBJ whole genome shotgun (WGS) entry which is preliminary data.</text>
</comment>
<comment type="similarity">
    <text evidence="1 2">Belongs to the small heat shock protein (HSP20) family.</text>
</comment>
<evidence type="ECO:0000256" key="1">
    <source>
        <dbReference type="PROSITE-ProRule" id="PRU00285"/>
    </source>
</evidence>
<evidence type="ECO:0000313" key="4">
    <source>
        <dbReference type="EMBL" id="MPR31859.1"/>
    </source>
</evidence>
<accession>A0A7C9BM17</accession>
<dbReference type="CDD" id="cd06464">
    <property type="entry name" value="ACD_sHsps-like"/>
    <property type="match status" value="1"/>
</dbReference>
<dbReference type="Pfam" id="PF00011">
    <property type="entry name" value="HSP20"/>
    <property type="match status" value="1"/>
</dbReference>
<dbReference type="PANTHER" id="PTHR11527">
    <property type="entry name" value="HEAT-SHOCK PROTEIN 20 FAMILY MEMBER"/>
    <property type="match status" value="1"/>
</dbReference>
<reference evidence="4 5" key="1">
    <citation type="submission" date="2019-10" db="EMBL/GenBank/DDBJ databases">
        <title>Draft Genome Sequence of Cytophagaceae sp. SJW1-29.</title>
        <authorList>
            <person name="Choi A."/>
        </authorList>
    </citation>
    <scope>NUCLEOTIDE SEQUENCE [LARGE SCALE GENOMIC DNA]</scope>
    <source>
        <strain evidence="4 5">SJW1-29</strain>
    </source>
</reference>
<dbReference type="SUPFAM" id="SSF49764">
    <property type="entry name" value="HSP20-like chaperones"/>
    <property type="match status" value="1"/>
</dbReference>
<dbReference type="EMBL" id="WHLY01000001">
    <property type="protein sequence ID" value="MPR31859.1"/>
    <property type="molecule type" value="Genomic_DNA"/>
</dbReference>
<keyword evidence="5" id="KW-1185">Reference proteome</keyword>
<dbReference type="InterPro" id="IPR008978">
    <property type="entry name" value="HSP20-like_chaperone"/>
</dbReference>
<evidence type="ECO:0000313" key="5">
    <source>
        <dbReference type="Proteomes" id="UP000479293"/>
    </source>
</evidence>
<gene>
    <name evidence="4" type="ORF">GBK04_00465</name>
</gene>
<proteinExistence type="inferred from homology"/>
<dbReference type="Gene3D" id="2.60.40.790">
    <property type="match status" value="1"/>
</dbReference>
<dbReference type="RefSeq" id="WP_152755895.1">
    <property type="nucleotide sequence ID" value="NZ_WHLY01000001.1"/>
</dbReference>
<evidence type="ECO:0000259" key="3">
    <source>
        <dbReference type="PROSITE" id="PS01031"/>
    </source>
</evidence>